<dbReference type="eggNOG" id="ENOG502Z7ZS">
    <property type="taxonomic scope" value="Bacteria"/>
</dbReference>
<dbReference type="RefSeq" id="WP_012827374.1">
    <property type="nucleotide sequence ID" value="NC_013440.1"/>
</dbReference>
<dbReference type="STRING" id="502025.Hoch_2221"/>
<evidence type="ECO:0000313" key="1">
    <source>
        <dbReference type="EMBL" id="ACY14766.1"/>
    </source>
</evidence>
<dbReference type="OrthoDB" id="5242510at2"/>
<dbReference type="HOGENOM" id="CLU_025462_1_0_7"/>
<evidence type="ECO:0008006" key="3">
    <source>
        <dbReference type="Google" id="ProtNLM"/>
    </source>
</evidence>
<keyword evidence="2" id="KW-1185">Reference proteome</keyword>
<proteinExistence type="predicted"/>
<dbReference type="Pfam" id="PF11927">
    <property type="entry name" value="HODM_asu-like"/>
    <property type="match status" value="1"/>
</dbReference>
<dbReference type="KEGG" id="hoh:Hoch_2221"/>
<sequence>MLEPARYLPISPRPYRMRAGLARFGDELGNGARDAQFFQIDRLYEHYLRGKRALDAAGRPRYQRHGWLADTPARRAAHTAVLAWMDATLAREHGERLPLARAGEDYLSPYDARLRNLQEDAAVVQRPEPGRDELIMAHVCFPSGWPSDRVLGRSFRAIHGPVPAFADTAAASASMINAMVERGPYLRFVWSLCADDALDHHPELGEQRPWDEAEGELYVRVERQVSVPFAAHQASLFLIRTYLYAVSALPPQTREDLAAAIACMPEEVAAYKGVAGHRARIAALLARARPA</sequence>
<evidence type="ECO:0000313" key="2">
    <source>
        <dbReference type="Proteomes" id="UP000001880"/>
    </source>
</evidence>
<dbReference type="AlphaFoldDB" id="D0LHT7"/>
<dbReference type="EMBL" id="CP001804">
    <property type="protein sequence ID" value="ACY14766.1"/>
    <property type="molecule type" value="Genomic_DNA"/>
</dbReference>
<organism evidence="1 2">
    <name type="scientific">Haliangium ochraceum (strain DSM 14365 / JCM 11303 / SMP-2)</name>
    <dbReference type="NCBI Taxonomy" id="502025"/>
    <lineage>
        <taxon>Bacteria</taxon>
        <taxon>Pseudomonadati</taxon>
        <taxon>Myxococcota</taxon>
        <taxon>Polyangia</taxon>
        <taxon>Haliangiales</taxon>
        <taxon>Kofleriaceae</taxon>
        <taxon>Haliangium</taxon>
    </lineage>
</organism>
<reference evidence="1 2" key="1">
    <citation type="journal article" date="2010" name="Stand. Genomic Sci.">
        <title>Complete genome sequence of Haliangium ochraceum type strain (SMP-2).</title>
        <authorList>
            <consortium name="US DOE Joint Genome Institute (JGI-PGF)"/>
            <person name="Ivanova N."/>
            <person name="Daum C."/>
            <person name="Lang E."/>
            <person name="Abt B."/>
            <person name="Kopitz M."/>
            <person name="Saunders E."/>
            <person name="Lapidus A."/>
            <person name="Lucas S."/>
            <person name="Glavina Del Rio T."/>
            <person name="Nolan M."/>
            <person name="Tice H."/>
            <person name="Copeland A."/>
            <person name="Cheng J.F."/>
            <person name="Chen F."/>
            <person name="Bruce D."/>
            <person name="Goodwin L."/>
            <person name="Pitluck S."/>
            <person name="Mavromatis K."/>
            <person name="Pati A."/>
            <person name="Mikhailova N."/>
            <person name="Chen A."/>
            <person name="Palaniappan K."/>
            <person name="Land M."/>
            <person name="Hauser L."/>
            <person name="Chang Y.J."/>
            <person name="Jeffries C.D."/>
            <person name="Detter J.C."/>
            <person name="Brettin T."/>
            <person name="Rohde M."/>
            <person name="Goker M."/>
            <person name="Bristow J."/>
            <person name="Markowitz V."/>
            <person name="Eisen J.A."/>
            <person name="Hugenholtz P."/>
            <person name="Kyrpides N.C."/>
            <person name="Klenk H.P."/>
        </authorList>
    </citation>
    <scope>NUCLEOTIDE SEQUENCE [LARGE SCALE GENOMIC DNA]</scope>
    <source>
        <strain evidence="2">DSM 14365 / CIP 107738 / JCM 11303 / AJ 13395 / SMP-2</strain>
    </source>
</reference>
<accession>D0LHT7</accession>
<dbReference type="Proteomes" id="UP000001880">
    <property type="component" value="Chromosome"/>
</dbReference>
<dbReference type="InterPro" id="IPR021848">
    <property type="entry name" value="HODM_asu-like"/>
</dbReference>
<protein>
    <recommendedName>
        <fullName evidence="3">DUF3445 domain-containing protein</fullName>
    </recommendedName>
</protein>
<name>D0LHT7_HALO1</name>
<gene>
    <name evidence="1" type="ordered locus">Hoch_2221</name>
</gene>